<feature type="domain" description="Alpha-N-acetylglucosaminidase N-terminal" evidence="4">
    <location>
        <begin position="76"/>
        <end position="156"/>
    </location>
</feature>
<evidence type="ECO:0000256" key="1">
    <source>
        <dbReference type="ARBA" id="ARBA00022801"/>
    </source>
</evidence>
<name>A0ABQ3TZW3_STRHY</name>
<evidence type="ECO:0000259" key="5">
    <source>
        <dbReference type="Pfam" id="PF12972"/>
    </source>
</evidence>
<dbReference type="Pfam" id="PF12971">
    <property type="entry name" value="NAGLU_N"/>
    <property type="match status" value="1"/>
</dbReference>
<evidence type="ECO:0000256" key="2">
    <source>
        <dbReference type="SAM" id="MobiDB-lite"/>
    </source>
</evidence>
<evidence type="ECO:0000259" key="4">
    <source>
        <dbReference type="Pfam" id="PF12971"/>
    </source>
</evidence>
<dbReference type="Pfam" id="PF12972">
    <property type="entry name" value="NAGLU_C"/>
    <property type="match status" value="1"/>
</dbReference>
<dbReference type="Proteomes" id="UP001054854">
    <property type="component" value="Unassembled WGS sequence"/>
</dbReference>
<dbReference type="Gene3D" id="3.20.20.80">
    <property type="entry name" value="Glycosidases"/>
    <property type="match status" value="1"/>
</dbReference>
<dbReference type="InterPro" id="IPR024732">
    <property type="entry name" value="NAGLU_C"/>
</dbReference>
<comment type="caution">
    <text evidence="6">The sequence shown here is derived from an EMBL/GenBank/DDBJ whole genome shotgun (WGS) entry which is preliminary data.</text>
</comment>
<reference evidence="6" key="1">
    <citation type="submission" date="2024-05" db="EMBL/GenBank/DDBJ databases">
        <title>Whole genome shotgun sequence of Streptomyces hygroscopicus NBRC 113678.</title>
        <authorList>
            <person name="Komaki H."/>
            <person name="Tamura T."/>
        </authorList>
    </citation>
    <scope>NUCLEOTIDE SEQUENCE</scope>
    <source>
        <strain evidence="6">N11-34</strain>
    </source>
</reference>
<dbReference type="InterPro" id="IPR006311">
    <property type="entry name" value="TAT_signal"/>
</dbReference>
<evidence type="ECO:0000259" key="3">
    <source>
        <dbReference type="Pfam" id="PF05089"/>
    </source>
</evidence>
<dbReference type="Gene3D" id="2.60.120.200">
    <property type="match status" value="1"/>
</dbReference>
<dbReference type="EMBL" id="BNEK01000003">
    <property type="protein sequence ID" value="GHJ28922.1"/>
    <property type="molecule type" value="Genomic_DNA"/>
</dbReference>
<keyword evidence="1" id="KW-0378">Hydrolase</keyword>
<keyword evidence="7" id="KW-1185">Reference proteome</keyword>
<dbReference type="PROSITE" id="PS51318">
    <property type="entry name" value="TAT"/>
    <property type="match status" value="1"/>
</dbReference>
<dbReference type="Gene3D" id="1.20.120.670">
    <property type="entry name" value="N-acetyl-b-d-glucoasminidase"/>
    <property type="match status" value="1"/>
</dbReference>
<dbReference type="InterPro" id="IPR029018">
    <property type="entry name" value="Hex-like_dom2"/>
</dbReference>
<feature type="domain" description="Alpha-N-acetylglucosaminidase C-terminal" evidence="5">
    <location>
        <begin position="498"/>
        <end position="762"/>
    </location>
</feature>
<evidence type="ECO:0008006" key="8">
    <source>
        <dbReference type="Google" id="ProtNLM"/>
    </source>
</evidence>
<dbReference type="InterPro" id="IPR007781">
    <property type="entry name" value="NAGLU"/>
</dbReference>
<dbReference type="InterPro" id="IPR024733">
    <property type="entry name" value="NAGLU_tim-barrel"/>
</dbReference>
<dbReference type="PANTHER" id="PTHR12872">
    <property type="entry name" value="ALPHA-N-ACETYLGLUCOSAMINIDASE"/>
    <property type="match status" value="1"/>
</dbReference>
<feature type="domain" description="Alpha-N-acetylglucosaminidase tim-barrel" evidence="3">
    <location>
        <begin position="170"/>
        <end position="489"/>
    </location>
</feature>
<accession>A0ABQ3TZW3</accession>
<protein>
    <recommendedName>
        <fullName evidence="8">Alpha-N-acetylglucosaminidase</fullName>
    </recommendedName>
</protein>
<dbReference type="PANTHER" id="PTHR12872:SF1">
    <property type="entry name" value="ALPHA-N-ACETYLGLUCOSAMINIDASE"/>
    <property type="match status" value="1"/>
</dbReference>
<organism evidence="6 7">
    <name type="scientific">Streptomyces hygroscopicus</name>
    <dbReference type="NCBI Taxonomy" id="1912"/>
    <lineage>
        <taxon>Bacteria</taxon>
        <taxon>Bacillati</taxon>
        <taxon>Actinomycetota</taxon>
        <taxon>Actinomycetes</taxon>
        <taxon>Kitasatosporales</taxon>
        <taxon>Streptomycetaceae</taxon>
        <taxon>Streptomyces</taxon>
        <taxon>Streptomyces violaceusniger group</taxon>
    </lineage>
</organism>
<gene>
    <name evidence="6" type="ORF">TPA0910_33550</name>
</gene>
<evidence type="ECO:0000313" key="7">
    <source>
        <dbReference type="Proteomes" id="UP001054854"/>
    </source>
</evidence>
<feature type="region of interest" description="Disordered" evidence="2">
    <location>
        <begin position="1"/>
        <end position="31"/>
    </location>
</feature>
<evidence type="ECO:0000313" key="6">
    <source>
        <dbReference type="EMBL" id="GHJ28922.1"/>
    </source>
</evidence>
<feature type="region of interest" description="Disordered" evidence="2">
    <location>
        <begin position="820"/>
        <end position="850"/>
    </location>
</feature>
<dbReference type="Pfam" id="PF05089">
    <property type="entry name" value="NAGLU"/>
    <property type="match status" value="1"/>
</dbReference>
<dbReference type="InterPro" id="IPR024240">
    <property type="entry name" value="NAGLU_N"/>
</dbReference>
<dbReference type="Gene3D" id="3.30.379.10">
    <property type="entry name" value="Chitobiase/beta-hexosaminidase domain 2-like"/>
    <property type="match status" value="1"/>
</dbReference>
<proteinExistence type="predicted"/>
<sequence length="1072" mass="116634">MARTWYGVSGAQEPVGHTTHGPLSDGGRMSDLSRRTLIGTAGALGAGATLGSRSPAAADEPDDAQDTAVDAFDTAPARAALRRLLPAHADQFRLVALAERGGEERFEVGGRTGRLTVSGTSPAVLLTGVHWYLKYTCRAQITWSGDQLNLPERLPAPARRLTRSTALPHRFAFNDTHDGYTAPFADWDRWEHLIDIAALHGCNELLVTAGQEAVYHRLLTEFGYTEAEARAWLPAPSHQPWWLLQNMSAYGGPVSPALLEKRAELGRRIAGRLRELGMRPVFPGYFGTVPDGFADRNPEARTVPQGTWNGLRRPDWLDPRTETFRNVAAAFYRHQRALFGEIDLFKMDLLHEGGDPGDVPVPEAARAVETALRTARPGAVWVILGWQENPRRELLDAVDHDRMLIVDGLSDLETVTDREKDWGSVPYAFGTIPNFGGRTTIGAKTHMWARRFTVWRDKPGSTLVGTAYMPEAAERDPAAFELFSELAWREEAVDRDEWFRSYAEVRYGGRDAKAREAFAALRATAYEISSKDGRPHDSVFAARPSLTARSGTNYATHTPAFDPAAFDAAFAALLGVRPGLRDSDAYRHDLTDLARQALANRSWQLIPQLQDAYQRKDRTAFRALSRLWLKLMRLSDDMTGAHRRFLLGPWLEDAKRMASGEEESAQLERAARTLITTWADRSTADGGKLANYANRDWSGLIADFHLPQWQSYLDELEDALARDRAPRAFDWYAVEEPWTRERKSYPVRPTADAHRTAQRVYETLARAPYQGTLTVTAEPAALPPGGSASLTAALRNVNGLRATGRVDFDLTVTGLDPVPDGPTRLSGVPAGGTGEVRWSATAPGGPLERPLEPLPYELGVSYGPRGEDRVRAVRTGSLWIAGPLAAGMRTVTTNAAVFGRLDGRFAIDGAGQDLWKGTAEFGSVYRDGVLGVGTAVTVKVDAQAVTGPWARAGIIVRDDLATAGSPGFVNLSVTPAGGVVLSYDANGDGTLDTYQRITGVKAPVLLRLTRAATTSYTGELSTDDGATWRKVATVTAPGGGAAQDAGIFMSAANGGSGERGTVEFSGWETATP</sequence>